<dbReference type="GO" id="GO:0031032">
    <property type="term" value="P:actomyosin structure organization"/>
    <property type="evidence" value="ECO:0007669"/>
    <property type="project" value="InterPro"/>
</dbReference>
<evidence type="ECO:0000256" key="3">
    <source>
        <dbReference type="ARBA" id="ARBA00023038"/>
    </source>
</evidence>
<reference evidence="9" key="1">
    <citation type="submission" date="2019-08" db="EMBL/GenBank/DDBJ databases">
        <title>Phocoena sinus (Vaquita) genome, mPhoSin1, primary haplotype.</title>
        <authorList>
            <person name="Morin P."/>
            <person name="Mountcastle J."/>
            <person name="Fungtammasan C."/>
            <person name="Rhie A."/>
            <person name="Rojas-Bracho L."/>
            <person name="Smith C.R."/>
            <person name="Taylor B.L."/>
            <person name="Gulland F.M.D."/>
            <person name="Musser W."/>
            <person name="Houck M."/>
            <person name="Haase B."/>
            <person name="Paez S."/>
            <person name="Howe K."/>
            <person name="Torrance J."/>
            <person name="Formenti G."/>
            <person name="Phillippy A."/>
            <person name="Ryder O."/>
            <person name="Jarvis E.D."/>
            <person name="Fedrigo O."/>
        </authorList>
    </citation>
    <scope>NUCLEOTIDE SEQUENCE [LARGE SCALE GENOMIC DNA]</scope>
</reference>
<feature type="region of interest" description="Disordered" evidence="6">
    <location>
        <begin position="721"/>
        <end position="741"/>
    </location>
</feature>
<evidence type="ECO:0000313" key="10">
    <source>
        <dbReference type="Proteomes" id="UP000694554"/>
    </source>
</evidence>
<dbReference type="GO" id="GO:0010604">
    <property type="term" value="P:positive regulation of macromolecule metabolic process"/>
    <property type="evidence" value="ECO:0007669"/>
    <property type="project" value="UniProtKB-ARBA"/>
</dbReference>
<dbReference type="PRINTS" id="PR00888">
    <property type="entry name" value="SM22CALPONIN"/>
</dbReference>
<dbReference type="Gene3D" id="2.10.110.10">
    <property type="entry name" value="Cysteine Rich Protein"/>
    <property type="match status" value="1"/>
</dbReference>
<keyword evidence="2 4" id="KW-0862">Zinc</keyword>
<feature type="compositionally biased region" description="Low complexity" evidence="6">
    <location>
        <begin position="204"/>
        <end position="213"/>
    </location>
</feature>
<feature type="compositionally biased region" description="Acidic residues" evidence="6">
    <location>
        <begin position="632"/>
        <end position="644"/>
    </location>
</feature>
<proteinExistence type="predicted"/>
<evidence type="ECO:0000256" key="4">
    <source>
        <dbReference type="PROSITE-ProRule" id="PRU00125"/>
    </source>
</evidence>
<name>A0A8C9B117_PHOSS</name>
<dbReference type="InterPro" id="IPR001781">
    <property type="entry name" value="Znf_LIM"/>
</dbReference>
<dbReference type="InterPro" id="IPR031865">
    <property type="entry name" value="DUF4757"/>
</dbReference>
<dbReference type="GO" id="GO:0051893">
    <property type="term" value="P:regulation of focal adhesion assembly"/>
    <property type="evidence" value="ECO:0007669"/>
    <property type="project" value="TreeGrafter"/>
</dbReference>
<protein>
    <submittedName>
        <fullName evidence="9">LIM and calponin homology domains 1</fullName>
    </submittedName>
</protein>
<keyword evidence="5" id="KW-0175">Coiled coil</keyword>
<dbReference type="PANTHER" id="PTHR15551:SF3">
    <property type="entry name" value="LIM AND CALPONIN HOMOLOGY DOMAINS-CONTAINING PROTEIN 1"/>
    <property type="match status" value="1"/>
</dbReference>
<feature type="region of interest" description="Disordered" evidence="6">
    <location>
        <begin position="850"/>
        <end position="869"/>
    </location>
</feature>
<feature type="domain" description="Calponin-homology (CH)" evidence="7">
    <location>
        <begin position="21"/>
        <end position="125"/>
    </location>
</feature>
<evidence type="ECO:0000259" key="7">
    <source>
        <dbReference type="PROSITE" id="PS50021"/>
    </source>
</evidence>
<dbReference type="AlphaFoldDB" id="A0A8C9B117"/>
<dbReference type="CDD" id="cd08368">
    <property type="entry name" value="LIM"/>
    <property type="match status" value="1"/>
</dbReference>
<evidence type="ECO:0000256" key="5">
    <source>
        <dbReference type="SAM" id="Coils"/>
    </source>
</evidence>
<feature type="compositionally biased region" description="Basic and acidic residues" evidence="6">
    <location>
        <begin position="229"/>
        <end position="260"/>
    </location>
</feature>
<dbReference type="Pfam" id="PF00307">
    <property type="entry name" value="CH"/>
    <property type="match status" value="1"/>
</dbReference>
<dbReference type="PANTHER" id="PTHR15551">
    <property type="entry name" value="LIM DOMAIN ONLY 7"/>
    <property type="match status" value="1"/>
</dbReference>
<feature type="region of interest" description="Disordered" evidence="6">
    <location>
        <begin position="759"/>
        <end position="829"/>
    </location>
</feature>
<dbReference type="Ensembl" id="ENSPSNT00000004488.1">
    <property type="protein sequence ID" value="ENSPSNP00000003927.1"/>
    <property type="gene ID" value="ENSPSNG00000002649.1"/>
</dbReference>
<keyword evidence="1 4" id="KW-0479">Metal-binding</keyword>
<feature type="coiled-coil region" evidence="5">
    <location>
        <begin position="354"/>
        <end position="439"/>
    </location>
</feature>
<feature type="compositionally biased region" description="Low complexity" evidence="6">
    <location>
        <begin position="759"/>
        <end position="778"/>
    </location>
</feature>
<dbReference type="GO" id="GO:0046872">
    <property type="term" value="F:metal ion binding"/>
    <property type="evidence" value="ECO:0007669"/>
    <property type="project" value="UniProtKB-KW"/>
</dbReference>
<feature type="compositionally biased region" description="Polar residues" evidence="6">
    <location>
        <begin position="269"/>
        <end position="278"/>
    </location>
</feature>
<feature type="region of interest" description="Disordered" evidence="6">
    <location>
        <begin position="617"/>
        <end position="707"/>
    </location>
</feature>
<gene>
    <name evidence="9" type="primary">LIMCH1</name>
</gene>
<dbReference type="PRINTS" id="PR00889">
    <property type="entry name" value="CALPONIN"/>
</dbReference>
<evidence type="ECO:0000256" key="1">
    <source>
        <dbReference type="ARBA" id="ARBA00022723"/>
    </source>
</evidence>
<dbReference type="Proteomes" id="UP000694554">
    <property type="component" value="Chromosome 5"/>
</dbReference>
<evidence type="ECO:0000259" key="8">
    <source>
        <dbReference type="PROSITE" id="PS50023"/>
    </source>
</evidence>
<dbReference type="InterPro" id="IPR036872">
    <property type="entry name" value="CH_dom_sf"/>
</dbReference>
<dbReference type="PROSITE" id="PS50021">
    <property type="entry name" value="CH"/>
    <property type="match status" value="1"/>
</dbReference>
<dbReference type="GO" id="GO:0003779">
    <property type="term" value="F:actin binding"/>
    <property type="evidence" value="ECO:0007669"/>
    <property type="project" value="InterPro"/>
</dbReference>
<evidence type="ECO:0000313" key="9">
    <source>
        <dbReference type="Ensembl" id="ENSPSNP00000003927.1"/>
    </source>
</evidence>
<feature type="compositionally biased region" description="Polar residues" evidence="6">
    <location>
        <begin position="654"/>
        <end position="685"/>
    </location>
</feature>
<dbReference type="Pfam" id="PF15949">
    <property type="entry name" value="DUF4757"/>
    <property type="match status" value="1"/>
</dbReference>
<dbReference type="PROSITE" id="PS50023">
    <property type="entry name" value="LIM_DOMAIN_2"/>
    <property type="match status" value="1"/>
</dbReference>
<sequence length="982" mass="110291">MACAALGLEALQPLQPEPPPEPAFSEAQKWIEQVTGRSFGDKDFRTGLENGILLCELLNAIKPGLIKKINRLPTPIAGLDNIILFLRGCKELGLKESQLFDPSDLQDTSNRVTVKSLDYSRKLKNVLVTIYWLGKAANSCASYSGTTLNLKEFEGLLAQMRKETDDVESPKRSIRDSGYIDCWDSERSDSLSPPRHGRDDSFDSLDSFGSRSRQTPSPDVVLRGSSDGRGSDSESDLPHRKLPDVKKDDMSARRTSHGEPKSAVPFNQYLPNKSNQTAYVPAPLRKKKAEREEYRKSWSTATSPLGGERPFRYGPRTPVSDDAESTSMFDMRCEEEAKVQPHSRARQEQLQLINNQLREEDDKWQDDLARWKSRRRSASQDLIKKEEERKKMEKLLAGEDGTSERRKSIKTYREIVQEKERRERELHEAYKNARSQEEAERILQQYIERFTISEAVLERLEMPKILERSHSTEPNLSSFLNDPNPMKYLRQQSLSPPKFTATVETTIARTSVLDASMSAGSGSPSKTVTPKAVPMLTPKPYSQPKNSQEVLKTFKVDGKVTMNGETVHIDEEEKERECPPVALAPSLTKSQMFEGVARVHGSPMELKQDSSSIEINIKKPSSLPQELTAMTEETETNSQEDENDGEKTEKGNTEVASSEPQYFTSTVTRSSPTVAFVELSSSPQVKNEVPGEKDQKKPENEMSGKVELVLSQKERYRKEQDKLKEEWEKAQKEVEEEERRYYEEERKIIEDTVVPFTISSSSADQLSTSSSVTEGSGTMNKMDLENCREEEQKTRQKKPFQGDNSGSLLKTKEGDPLEEKGSLTQGVLTHSENPALKGIYQDLQLDTEAGASPCGMNPQLAQDPSRNQQVSNPPMHILEDVKPKTLPLDKSINHQIESPSERRKSISGKKLCSSCGLPLGKGAAMIIETLNLYFHIQCFRCGICKGQLGDAVSGTDVRIRNGLLNCNDCYMRSRSAGQPTTL</sequence>
<dbReference type="GO" id="GO:0032034">
    <property type="term" value="F:myosin II head/neck binding"/>
    <property type="evidence" value="ECO:0007669"/>
    <property type="project" value="TreeGrafter"/>
</dbReference>
<dbReference type="FunFam" id="1.10.418.10:FF:000038">
    <property type="entry name" value="LIM and calponin homology domains-containing protein 1"/>
    <property type="match status" value="1"/>
</dbReference>
<dbReference type="PROSITE" id="PS00478">
    <property type="entry name" value="LIM_DOMAIN_1"/>
    <property type="match status" value="1"/>
</dbReference>
<feature type="compositionally biased region" description="Basic and acidic residues" evidence="6">
    <location>
        <begin position="689"/>
        <end position="704"/>
    </location>
</feature>
<dbReference type="GO" id="GO:0080090">
    <property type="term" value="P:regulation of primary metabolic process"/>
    <property type="evidence" value="ECO:0007669"/>
    <property type="project" value="UniProtKB-ARBA"/>
</dbReference>
<keyword evidence="3 4" id="KW-0440">LIM domain</keyword>
<dbReference type="FunFam" id="2.10.110.10:FF:000041">
    <property type="entry name" value="LIM and calponin homology domains 1"/>
    <property type="match status" value="1"/>
</dbReference>
<evidence type="ECO:0000256" key="2">
    <source>
        <dbReference type="ARBA" id="ARBA00022833"/>
    </source>
</evidence>
<feature type="compositionally biased region" description="Basic and acidic residues" evidence="6">
    <location>
        <begin position="782"/>
        <end position="794"/>
    </location>
</feature>
<dbReference type="InterPro" id="IPR001997">
    <property type="entry name" value="Calponin/LIMCH1"/>
</dbReference>
<reference evidence="9" key="3">
    <citation type="submission" date="2025-09" db="UniProtKB">
        <authorList>
            <consortium name="Ensembl"/>
        </authorList>
    </citation>
    <scope>IDENTIFICATION</scope>
</reference>
<dbReference type="InterPro" id="IPR001715">
    <property type="entry name" value="CH_dom"/>
</dbReference>
<dbReference type="GeneTree" id="ENSGT00950000183159"/>
<evidence type="ECO:0000256" key="6">
    <source>
        <dbReference type="SAM" id="MobiDB-lite"/>
    </source>
</evidence>
<dbReference type="Pfam" id="PF00412">
    <property type="entry name" value="LIM"/>
    <property type="match status" value="1"/>
</dbReference>
<dbReference type="GO" id="GO:0001725">
    <property type="term" value="C:stress fiber"/>
    <property type="evidence" value="ECO:0007669"/>
    <property type="project" value="TreeGrafter"/>
</dbReference>
<keyword evidence="10" id="KW-1185">Reference proteome</keyword>
<dbReference type="GO" id="GO:0051496">
    <property type="term" value="P:positive regulation of stress fiber assembly"/>
    <property type="evidence" value="ECO:0007669"/>
    <property type="project" value="TreeGrafter"/>
</dbReference>
<accession>A0A8C9B117</accession>
<dbReference type="CDD" id="cd21278">
    <property type="entry name" value="CH_LIMCH1"/>
    <property type="match status" value="1"/>
</dbReference>
<organism evidence="9 10">
    <name type="scientific">Phocoena sinus</name>
    <name type="common">Vaquita</name>
    <dbReference type="NCBI Taxonomy" id="42100"/>
    <lineage>
        <taxon>Eukaryota</taxon>
        <taxon>Metazoa</taxon>
        <taxon>Chordata</taxon>
        <taxon>Craniata</taxon>
        <taxon>Vertebrata</taxon>
        <taxon>Euteleostomi</taxon>
        <taxon>Mammalia</taxon>
        <taxon>Eutheria</taxon>
        <taxon>Laurasiatheria</taxon>
        <taxon>Artiodactyla</taxon>
        <taxon>Whippomorpha</taxon>
        <taxon>Cetacea</taxon>
        <taxon>Odontoceti</taxon>
        <taxon>Phocoenidae</taxon>
        <taxon>Phocoena</taxon>
    </lineage>
</organism>
<reference evidence="9" key="2">
    <citation type="submission" date="2025-08" db="UniProtKB">
        <authorList>
            <consortium name="Ensembl"/>
        </authorList>
    </citation>
    <scope>IDENTIFICATION</scope>
</reference>
<feature type="region of interest" description="Disordered" evidence="6">
    <location>
        <begin position="185"/>
        <end position="326"/>
    </location>
</feature>
<dbReference type="SMART" id="SM00132">
    <property type="entry name" value="LIM"/>
    <property type="match status" value="1"/>
</dbReference>
<dbReference type="Gene3D" id="1.10.418.10">
    <property type="entry name" value="Calponin-like domain"/>
    <property type="match status" value="1"/>
</dbReference>
<feature type="compositionally biased region" description="Basic and acidic residues" evidence="6">
    <location>
        <begin position="810"/>
        <end position="821"/>
    </location>
</feature>
<dbReference type="InterPro" id="IPR003096">
    <property type="entry name" value="SM22_calponin"/>
</dbReference>
<feature type="compositionally biased region" description="Polar residues" evidence="6">
    <location>
        <begin position="859"/>
        <end position="869"/>
    </location>
</feature>
<dbReference type="SMART" id="SM00033">
    <property type="entry name" value="CH"/>
    <property type="match status" value="1"/>
</dbReference>
<dbReference type="SUPFAM" id="SSF47576">
    <property type="entry name" value="Calponin-homology domain, CH-domain"/>
    <property type="match status" value="1"/>
</dbReference>
<feature type="domain" description="LIM zinc-binding" evidence="8">
    <location>
        <begin position="910"/>
        <end position="976"/>
    </location>
</feature>